<dbReference type="GO" id="GO:0005524">
    <property type="term" value="F:ATP binding"/>
    <property type="evidence" value="ECO:0007669"/>
    <property type="project" value="UniProtKB-KW"/>
</dbReference>
<feature type="non-terminal residue" evidence="4">
    <location>
        <position position="155"/>
    </location>
</feature>
<dbReference type="SUPFAM" id="SSF56112">
    <property type="entry name" value="Protein kinase-like (PK-like)"/>
    <property type="match status" value="1"/>
</dbReference>
<organism evidence="4">
    <name type="scientific">marine sediment metagenome</name>
    <dbReference type="NCBI Taxonomy" id="412755"/>
    <lineage>
        <taxon>unclassified sequences</taxon>
        <taxon>metagenomes</taxon>
        <taxon>ecological metagenomes</taxon>
    </lineage>
</organism>
<dbReference type="AlphaFoldDB" id="X1FIP2"/>
<evidence type="ECO:0000259" key="3">
    <source>
        <dbReference type="PROSITE" id="PS50011"/>
    </source>
</evidence>
<dbReference type="InterPro" id="IPR053235">
    <property type="entry name" value="Ser_Thr_kinase"/>
</dbReference>
<evidence type="ECO:0000256" key="1">
    <source>
        <dbReference type="ARBA" id="ARBA00022741"/>
    </source>
</evidence>
<comment type="caution">
    <text evidence="4">The sequence shown here is derived from an EMBL/GenBank/DDBJ whole genome shotgun (WGS) entry which is preliminary data.</text>
</comment>
<evidence type="ECO:0000256" key="2">
    <source>
        <dbReference type="ARBA" id="ARBA00022840"/>
    </source>
</evidence>
<feature type="domain" description="Protein kinase" evidence="3">
    <location>
        <begin position="12"/>
        <end position="155"/>
    </location>
</feature>
<keyword evidence="1" id="KW-0547">Nucleotide-binding</keyword>
<dbReference type="InterPro" id="IPR017441">
    <property type="entry name" value="Protein_kinase_ATP_BS"/>
</dbReference>
<dbReference type="SMART" id="SM00220">
    <property type="entry name" value="S_TKc"/>
    <property type="match status" value="1"/>
</dbReference>
<dbReference type="Pfam" id="PF00069">
    <property type="entry name" value="Pkinase"/>
    <property type="match status" value="1"/>
</dbReference>
<dbReference type="GO" id="GO:0005737">
    <property type="term" value="C:cytoplasm"/>
    <property type="evidence" value="ECO:0007669"/>
    <property type="project" value="TreeGrafter"/>
</dbReference>
<dbReference type="InterPro" id="IPR008271">
    <property type="entry name" value="Ser/Thr_kinase_AS"/>
</dbReference>
<evidence type="ECO:0000313" key="4">
    <source>
        <dbReference type="EMBL" id="GAH45506.1"/>
    </source>
</evidence>
<dbReference type="GO" id="GO:0004674">
    <property type="term" value="F:protein serine/threonine kinase activity"/>
    <property type="evidence" value="ECO:0007669"/>
    <property type="project" value="TreeGrafter"/>
</dbReference>
<dbReference type="PROSITE" id="PS00108">
    <property type="entry name" value="PROTEIN_KINASE_ST"/>
    <property type="match status" value="1"/>
</dbReference>
<dbReference type="Gene3D" id="1.10.510.10">
    <property type="entry name" value="Transferase(Phosphotransferase) domain 1"/>
    <property type="match status" value="1"/>
</dbReference>
<keyword evidence="2" id="KW-0067">ATP-binding</keyword>
<proteinExistence type="predicted"/>
<dbReference type="InterPro" id="IPR000719">
    <property type="entry name" value="Prot_kinase_dom"/>
</dbReference>
<dbReference type="InterPro" id="IPR011009">
    <property type="entry name" value="Kinase-like_dom_sf"/>
</dbReference>
<dbReference type="EMBL" id="BARU01011512">
    <property type="protein sequence ID" value="GAH45506.1"/>
    <property type="molecule type" value="Genomic_DNA"/>
</dbReference>
<dbReference type="PROSITE" id="PS50011">
    <property type="entry name" value="PROTEIN_KINASE_DOM"/>
    <property type="match status" value="1"/>
</dbReference>
<protein>
    <recommendedName>
        <fullName evidence="3">Protein kinase domain-containing protein</fullName>
    </recommendedName>
</protein>
<dbReference type="PROSITE" id="PS00107">
    <property type="entry name" value="PROTEIN_KINASE_ATP"/>
    <property type="match status" value="1"/>
</dbReference>
<sequence>MFYMIGKTIDGYKIIKAIGSGTFGHTFKAIKGNKIFAIKILKPEAMSNEIKSGGFKRFEREVRSLQKVNSEYVVKYINSGIWLDSEIEHYFIVMEYIDGVDFNKYLKKHRTEFIKNENLMKKIFSEILNGLYDMYKQKIIHRDLKPANIFITHNN</sequence>
<reference evidence="4" key="1">
    <citation type="journal article" date="2014" name="Front. Microbiol.">
        <title>High frequency of phylogenetically diverse reductive dehalogenase-homologous genes in deep subseafloor sedimentary metagenomes.</title>
        <authorList>
            <person name="Kawai M."/>
            <person name="Futagami T."/>
            <person name="Toyoda A."/>
            <person name="Takaki Y."/>
            <person name="Nishi S."/>
            <person name="Hori S."/>
            <person name="Arai W."/>
            <person name="Tsubouchi T."/>
            <person name="Morono Y."/>
            <person name="Uchiyama I."/>
            <person name="Ito T."/>
            <person name="Fujiyama A."/>
            <person name="Inagaki F."/>
            <person name="Takami H."/>
        </authorList>
    </citation>
    <scope>NUCLEOTIDE SEQUENCE</scope>
    <source>
        <strain evidence="4">Expedition CK06-06</strain>
    </source>
</reference>
<gene>
    <name evidence="4" type="ORF">S03H2_21588</name>
</gene>
<name>X1FIP2_9ZZZZ</name>
<dbReference type="PANTHER" id="PTHR24361">
    <property type="entry name" value="MITOGEN-ACTIVATED KINASE KINASE KINASE"/>
    <property type="match status" value="1"/>
</dbReference>
<accession>X1FIP2</accession>